<evidence type="ECO:0000256" key="3">
    <source>
        <dbReference type="ARBA" id="ARBA00023295"/>
    </source>
</evidence>
<dbReference type="Pfam" id="PF00150">
    <property type="entry name" value="Cellulase"/>
    <property type="match status" value="1"/>
</dbReference>
<proteinExistence type="inferred from homology"/>
<dbReference type="EMBL" id="JBHUEY010000006">
    <property type="protein sequence ID" value="MFD1785286.1"/>
    <property type="molecule type" value="Genomic_DNA"/>
</dbReference>
<dbReference type="Proteomes" id="UP001597237">
    <property type="component" value="Unassembled WGS sequence"/>
</dbReference>
<keyword evidence="2 4" id="KW-0378">Hydrolase</keyword>
<dbReference type="PANTHER" id="PTHR31308:SF5">
    <property type="entry name" value="ERGOSTERYL-BETA-GLUCOSIDASE"/>
    <property type="match status" value="1"/>
</dbReference>
<dbReference type="Pfam" id="PF18564">
    <property type="entry name" value="Glyco_hydro_5_C"/>
    <property type="match status" value="1"/>
</dbReference>
<sequence length="639" mass="70786">MSPGRLATRGTAFIDDAGREVILRGVNLGGDCKVPYPDGGTHIPSDFAGHREVSFVGRPFPIEEVDEHLGRLRGWGFNCLRLLTTWEAVEHAGPGRYDADYLDYFAQVCRRAGEHGFWVFVDFHQDVWSRMTGGDGAPGWTFEALGLDFTRFDAADAALVMQHRYDYASPMARQEDRYPMMSWGRNYQMPANGICWTAFFAGRAFTPEWTIDGRNVQDLLQGAYLGAMRAVAEAVKDQPHVIGFDSLNEPGRGWIGQPLSARALTATPDNPRPPRPGPVWTPLDGLAAAAGLTRALPVLGRRGEAPGLEIVSELTVNAAGVRIWTSEDADPFERAGIWRRDDGAALREDAFRAVDGRRVDHDADFMAPFMRAVAQTVRSVREDWLLFAELDPFDAATGHGFPAGMPERTVNANHWYDARTLVTKTFDADFDPERLRGRYLRELSRIREHGEALDAPTLIGEFGIPYDLNGGEAYRRWAEGERGEAIWAAHERALSLMYDAMDELGLSSTQWNYTASNRNDLRIGDGWNQEDLSIFSRDQLAGGSDGGRAVRGFSRPYVRAAQGRITAQRFDWSAGLFTAEIEVDPAVGAASELYVPQAWFGAGAEVLCDDPNAEVGRSGDLVQVRSRRPRRLRLGVSNG</sequence>
<evidence type="ECO:0000256" key="4">
    <source>
        <dbReference type="RuleBase" id="RU361153"/>
    </source>
</evidence>
<dbReference type="InterPro" id="IPR041036">
    <property type="entry name" value="GH5_C"/>
</dbReference>
<accession>A0ABW4N5F8</accession>
<dbReference type="SUPFAM" id="SSF51445">
    <property type="entry name" value="(Trans)glycosidases"/>
    <property type="match status" value="1"/>
</dbReference>
<dbReference type="InterPro" id="IPR052066">
    <property type="entry name" value="Glycosphingolipid_Hydrolases"/>
</dbReference>
<dbReference type="InterPro" id="IPR017853">
    <property type="entry name" value="GH"/>
</dbReference>
<evidence type="ECO:0000256" key="1">
    <source>
        <dbReference type="ARBA" id="ARBA00005641"/>
    </source>
</evidence>
<evidence type="ECO:0000259" key="5">
    <source>
        <dbReference type="Pfam" id="PF00150"/>
    </source>
</evidence>
<reference evidence="8" key="1">
    <citation type="journal article" date="2019" name="Int. J. Syst. Evol. Microbiol.">
        <title>The Global Catalogue of Microorganisms (GCM) 10K type strain sequencing project: providing services to taxonomists for standard genome sequencing and annotation.</title>
        <authorList>
            <consortium name="The Broad Institute Genomics Platform"/>
            <consortium name="The Broad Institute Genome Sequencing Center for Infectious Disease"/>
            <person name="Wu L."/>
            <person name="Ma J."/>
        </authorList>
    </citation>
    <scope>NUCLEOTIDE SEQUENCE [LARGE SCALE GENOMIC DNA]</scope>
    <source>
        <strain evidence="8">DFY28</strain>
    </source>
</reference>
<evidence type="ECO:0000259" key="6">
    <source>
        <dbReference type="Pfam" id="PF18564"/>
    </source>
</evidence>
<name>A0ABW4N5F8_9CAUL</name>
<keyword evidence="3 4" id="KW-0326">Glycosidase</keyword>
<dbReference type="InterPro" id="IPR013780">
    <property type="entry name" value="Glyco_hydro_b"/>
</dbReference>
<dbReference type="PANTHER" id="PTHR31308">
    <property type="match status" value="1"/>
</dbReference>
<comment type="similarity">
    <text evidence="1 4">Belongs to the glycosyl hydrolase 5 (cellulase A) family.</text>
</comment>
<dbReference type="RefSeq" id="WP_377282238.1">
    <property type="nucleotide sequence ID" value="NZ_JBHRSI010000005.1"/>
</dbReference>
<dbReference type="Gene3D" id="2.60.40.1180">
    <property type="entry name" value="Golgi alpha-mannosidase II"/>
    <property type="match status" value="1"/>
</dbReference>
<evidence type="ECO:0000256" key="2">
    <source>
        <dbReference type="ARBA" id="ARBA00022801"/>
    </source>
</evidence>
<dbReference type="Gene3D" id="3.20.20.80">
    <property type="entry name" value="Glycosidases"/>
    <property type="match status" value="1"/>
</dbReference>
<protein>
    <submittedName>
        <fullName evidence="7">Cellulase family glycosylhydrolase</fullName>
    </submittedName>
</protein>
<organism evidence="7 8">
    <name type="scientific">Phenylobacterium terrae</name>
    <dbReference type="NCBI Taxonomy" id="2665495"/>
    <lineage>
        <taxon>Bacteria</taxon>
        <taxon>Pseudomonadati</taxon>
        <taxon>Pseudomonadota</taxon>
        <taxon>Alphaproteobacteria</taxon>
        <taxon>Caulobacterales</taxon>
        <taxon>Caulobacteraceae</taxon>
        <taxon>Phenylobacterium</taxon>
    </lineage>
</organism>
<feature type="domain" description="Glycoside hydrolase family 5" evidence="5">
    <location>
        <begin position="71"/>
        <end position="252"/>
    </location>
</feature>
<dbReference type="InterPro" id="IPR001547">
    <property type="entry name" value="Glyco_hydro_5"/>
</dbReference>
<evidence type="ECO:0000313" key="7">
    <source>
        <dbReference type="EMBL" id="MFD1785286.1"/>
    </source>
</evidence>
<comment type="caution">
    <text evidence="7">The sequence shown here is derived from an EMBL/GenBank/DDBJ whole genome shotgun (WGS) entry which is preliminary data.</text>
</comment>
<evidence type="ECO:0000313" key="8">
    <source>
        <dbReference type="Proteomes" id="UP001597237"/>
    </source>
</evidence>
<keyword evidence="8" id="KW-1185">Reference proteome</keyword>
<gene>
    <name evidence="7" type="ORF">ACFSC0_17935</name>
</gene>
<feature type="domain" description="Glycoside hydrolase family 5 C-terminal" evidence="6">
    <location>
        <begin position="555"/>
        <end position="622"/>
    </location>
</feature>